<evidence type="ECO:0000313" key="3">
    <source>
        <dbReference type="EMBL" id="EFI97589.1"/>
    </source>
</evidence>
<dbReference type="VEuPathDB" id="FungiDB:SCHCODRAFT_02746174"/>
<dbReference type="InterPro" id="IPR040976">
    <property type="entry name" value="Pkinase_fungal"/>
</dbReference>
<dbReference type="HOGENOM" id="CLU_018259_0_0_1"/>
<dbReference type="EMBL" id="GL377305">
    <property type="protein sequence ID" value="EFI97589.1"/>
    <property type="molecule type" value="Genomic_DNA"/>
</dbReference>
<dbReference type="eggNOG" id="ENOG502S5WB">
    <property type="taxonomic scope" value="Eukaryota"/>
</dbReference>
<reference evidence="3 4" key="1">
    <citation type="journal article" date="2010" name="Nat. Biotechnol.">
        <title>Genome sequence of the model mushroom Schizophyllum commune.</title>
        <authorList>
            <person name="Ohm R.A."/>
            <person name="de Jong J.F."/>
            <person name="Lugones L.G."/>
            <person name="Aerts A."/>
            <person name="Kothe E."/>
            <person name="Stajich J.E."/>
            <person name="de Vries R.P."/>
            <person name="Record E."/>
            <person name="Levasseur A."/>
            <person name="Baker S.E."/>
            <person name="Bartholomew K.A."/>
            <person name="Coutinho P.M."/>
            <person name="Erdmann S."/>
            <person name="Fowler T.J."/>
            <person name="Gathman A.C."/>
            <person name="Lombard V."/>
            <person name="Henrissat B."/>
            <person name="Knabe N."/>
            <person name="Kuees U."/>
            <person name="Lilly W.W."/>
            <person name="Lindquist E."/>
            <person name="Lucas S."/>
            <person name="Magnuson J.K."/>
            <person name="Piumi F."/>
            <person name="Raudaskoski M."/>
            <person name="Salamov A."/>
            <person name="Schmutz J."/>
            <person name="Schwarze F.W.M.R."/>
            <person name="vanKuyk P.A."/>
            <person name="Horton J.S."/>
            <person name="Grigoriev I.V."/>
            <person name="Woesten H.A.B."/>
        </authorList>
    </citation>
    <scope>NUCLEOTIDE SEQUENCE [LARGE SCALE GENOMIC DNA]</scope>
    <source>
        <strain evidence="4">H4-8 / FGSC 9210</strain>
    </source>
</reference>
<feature type="compositionally biased region" description="Low complexity" evidence="1">
    <location>
        <begin position="21"/>
        <end position="36"/>
    </location>
</feature>
<feature type="domain" description="Fungal-type protein kinase" evidence="2">
    <location>
        <begin position="144"/>
        <end position="484"/>
    </location>
</feature>
<sequence length="671" mass="74273">MPPAKSAPRRRLRKDRRTKDATVSATRTSRKTSSTVEAYPVTHLPERSKPCVLPTRVDKSDILSLSKTSVEISGVFESALFPCNVFAIEPSAMVDILDGIAYSLSKNRKPTPNTPRQWVATKSSRLVSDGVVAEVPGLALVEAGAEASWGDVLCDVQMVPTADRMAEAIDRLATGATHVFDEQQDRLHHVGLAIAGDAFQVAYYDRAGCVLSGVHGIHENPDLFIRVIMGLTLVGKPYDGKDTSIVTRDGRRFVTIGGFDYEILETLSSSHGVCGSGTICWRCRRSGSDEDFFVKNTWAEKTLDHTEGDLLTRAMGVANIPKLVCEERVLRPDGQAWTTTSVRSLAAGPERWSIVSNLPQLELRRLVMRPCAVPLSYFSSKVELVSSLRDAVVAHEALYPKYGILHCDIKEDNIMLHGSLPRRRGLLVNFDRADCASESHPVVLERPKSSIPFTACDMLQVPRFEAHGVRHDLESFLYVIMFICTKYSGPSHSPRKEFDIRSSPLGPWFDGDVAHKEKVMFRYEDDEFRAFLDSIFDPYFDDLKDMGWEPSHSCFTVYLDEYLENHEDEREEAVANCATRPVSAKPPSTRGTKRQRSSPSSETTSDSYVPASPKTPTVSPRSSETSGSDGAATTTARGRRDRGVAGGKDADADAEKVETQPLRRSKRRKVA</sequence>
<protein>
    <recommendedName>
        <fullName evidence="2">Fungal-type protein kinase domain-containing protein</fullName>
    </recommendedName>
</protein>
<organism evidence="4">
    <name type="scientific">Schizophyllum commune (strain H4-8 / FGSC 9210)</name>
    <name type="common">Split gill fungus</name>
    <dbReference type="NCBI Taxonomy" id="578458"/>
    <lineage>
        <taxon>Eukaryota</taxon>
        <taxon>Fungi</taxon>
        <taxon>Dikarya</taxon>
        <taxon>Basidiomycota</taxon>
        <taxon>Agaricomycotina</taxon>
        <taxon>Agaricomycetes</taxon>
        <taxon>Agaricomycetidae</taxon>
        <taxon>Agaricales</taxon>
        <taxon>Schizophyllaceae</taxon>
        <taxon>Schizophyllum</taxon>
    </lineage>
</organism>
<feature type="compositionally biased region" description="Polar residues" evidence="1">
    <location>
        <begin position="614"/>
        <end position="624"/>
    </location>
</feature>
<feature type="region of interest" description="Disordered" evidence="1">
    <location>
        <begin position="573"/>
        <end position="671"/>
    </location>
</feature>
<feature type="region of interest" description="Disordered" evidence="1">
    <location>
        <begin position="1"/>
        <end position="38"/>
    </location>
</feature>
<dbReference type="PANTHER" id="PTHR38248:SF2">
    <property type="entry name" value="FUNK1 11"/>
    <property type="match status" value="1"/>
</dbReference>
<feature type="compositionally biased region" description="Basic and acidic residues" evidence="1">
    <location>
        <begin position="648"/>
        <end position="658"/>
    </location>
</feature>
<feature type="compositionally biased region" description="Low complexity" evidence="1">
    <location>
        <begin position="597"/>
        <end position="607"/>
    </location>
</feature>
<dbReference type="InterPro" id="IPR011009">
    <property type="entry name" value="Kinase-like_dom_sf"/>
</dbReference>
<dbReference type="InParanoid" id="D8Q2V5"/>
<dbReference type="Proteomes" id="UP000007431">
    <property type="component" value="Unassembled WGS sequence"/>
</dbReference>
<feature type="compositionally biased region" description="Low complexity" evidence="1">
    <location>
        <begin position="625"/>
        <end position="636"/>
    </location>
</feature>
<evidence type="ECO:0000313" key="4">
    <source>
        <dbReference type="Proteomes" id="UP000007431"/>
    </source>
</evidence>
<name>D8Q2V5_SCHCM</name>
<dbReference type="PANTHER" id="PTHR38248">
    <property type="entry name" value="FUNK1 6"/>
    <property type="match status" value="1"/>
</dbReference>
<dbReference type="SUPFAM" id="SSF56112">
    <property type="entry name" value="Protein kinase-like (PK-like)"/>
    <property type="match status" value="1"/>
</dbReference>
<keyword evidence="4" id="KW-1185">Reference proteome</keyword>
<evidence type="ECO:0000256" key="1">
    <source>
        <dbReference type="SAM" id="MobiDB-lite"/>
    </source>
</evidence>
<proteinExistence type="predicted"/>
<gene>
    <name evidence="3" type="ORF">SCHCODRAFT_233901</name>
</gene>
<accession>D8Q2V5</accession>
<dbReference type="AlphaFoldDB" id="D8Q2V5"/>
<evidence type="ECO:0000259" key="2">
    <source>
        <dbReference type="Pfam" id="PF17667"/>
    </source>
</evidence>
<feature type="compositionally biased region" description="Basic residues" evidence="1">
    <location>
        <begin position="7"/>
        <end position="16"/>
    </location>
</feature>
<dbReference type="Pfam" id="PF17667">
    <property type="entry name" value="Pkinase_fungal"/>
    <property type="match status" value="1"/>
</dbReference>